<feature type="domain" description="Retrotransposon gag" evidence="2">
    <location>
        <begin position="118"/>
        <end position="206"/>
    </location>
</feature>
<dbReference type="Proteomes" id="UP000619265">
    <property type="component" value="Unassembled WGS sequence"/>
</dbReference>
<name>A0A834CVJ5_JUGRE</name>
<reference evidence="3" key="1">
    <citation type="submission" date="2015-10" db="EMBL/GenBank/DDBJ databases">
        <authorList>
            <person name="Martinez-Garcia P.J."/>
            <person name="Crepeau M.W."/>
            <person name="Puiu D."/>
            <person name="Gonzalez-Ibeas D."/>
            <person name="Whalen J."/>
            <person name="Stevens K."/>
            <person name="Paul R."/>
            <person name="Butterfield T."/>
            <person name="Britton M."/>
            <person name="Reagan R."/>
            <person name="Chakraborty S."/>
            <person name="Walawage S.L."/>
            <person name="Vasquez-Gross H.A."/>
            <person name="Cardeno C."/>
            <person name="Famula R."/>
            <person name="Pratt K."/>
            <person name="Kuruganti S."/>
            <person name="Aradhya M.K."/>
            <person name="Leslie C.A."/>
            <person name="Dandekar A.M."/>
            <person name="Salzberg S.L."/>
            <person name="Wegrzyn J.L."/>
            <person name="Langley C.H."/>
            <person name="Neale D.B."/>
        </authorList>
    </citation>
    <scope>NUCLEOTIDE SEQUENCE</scope>
    <source>
        <tissue evidence="3">Leaves</tissue>
    </source>
</reference>
<sequence length="554" mass="62755">MAEGTRASLKNQQDGSQKQHEAVQKQLENHQQAINGMAERSDQVSEMLRSFCEAVNINPFRDREVSNDHRNHEERGVVQRGFRLDCPRFNGTDPADWVLKANQYFDFYQVPFHQKLMVASHHMDGEALVWYQSALDAGQFNSWESLVMSMQGRFGPSAFDDPMEALTKLRQTTSVSLYTSQFEALTNRLKGLSERHKLSCFISGLKDEIRIPIKMFNPPNLGSAFGLAKLQEERVLSSRNSWRQNGHYADKWPVDNGGDLANKGQRTFPPVRKVTSLQMDDKRKKGLCFHCDEKWNPNHTCKNPKVYIMQGDNEDKVEDNAVLREESVPETQELDLQDSEVLEVSIHAISGCVNSNAMKLLGRIGSFTVEILVDSGSTHNFLDPLVVEATKLKVEKDVGLQVQVANGAKIVSQGRCVEVVNIQDSKFIILFNVLTLGGCDIVLGVQWLKTLGSIKWDFTNMSMEFQIGDKKLLLQGLVSRRVEVEARMNLLKSSFVRKHDWFLQLVAVQEEQKKGEIQPEVEEMLQQFNTVFEEPVGLGLSTDLFGVEGPHLRL</sequence>
<dbReference type="Gene3D" id="2.40.70.10">
    <property type="entry name" value="Acid Proteases"/>
    <property type="match status" value="1"/>
</dbReference>
<dbReference type="Pfam" id="PF08284">
    <property type="entry name" value="RVP_2"/>
    <property type="match status" value="1"/>
</dbReference>
<gene>
    <name evidence="3" type="ORF">F2P56_008726</name>
</gene>
<dbReference type="Pfam" id="PF03732">
    <property type="entry name" value="Retrotrans_gag"/>
    <property type="match status" value="1"/>
</dbReference>
<dbReference type="EMBL" id="LIHL02000004">
    <property type="protein sequence ID" value="KAF5471969.1"/>
    <property type="molecule type" value="Genomic_DNA"/>
</dbReference>
<evidence type="ECO:0000313" key="4">
    <source>
        <dbReference type="Proteomes" id="UP000619265"/>
    </source>
</evidence>
<dbReference type="PANTHER" id="PTHR15503">
    <property type="entry name" value="LDOC1 RELATED"/>
    <property type="match status" value="1"/>
</dbReference>
<protein>
    <recommendedName>
        <fullName evidence="2">Retrotransposon gag domain-containing protein</fullName>
    </recommendedName>
</protein>
<dbReference type="InterPro" id="IPR005162">
    <property type="entry name" value="Retrotrans_gag_dom"/>
</dbReference>
<evidence type="ECO:0000313" key="3">
    <source>
        <dbReference type="EMBL" id="KAF5471969.1"/>
    </source>
</evidence>
<dbReference type="Gramene" id="Jr04_05960_p1">
    <property type="protein sequence ID" value="cds.Jr04_05960_p1"/>
    <property type="gene ID" value="Jr04_05960"/>
</dbReference>
<dbReference type="SUPFAM" id="SSF50630">
    <property type="entry name" value="Acid proteases"/>
    <property type="match status" value="1"/>
</dbReference>
<dbReference type="InterPro" id="IPR021109">
    <property type="entry name" value="Peptidase_aspartic_dom_sf"/>
</dbReference>
<dbReference type="InterPro" id="IPR032567">
    <property type="entry name" value="RTL1-rel"/>
</dbReference>
<feature type="region of interest" description="Disordered" evidence="1">
    <location>
        <begin position="1"/>
        <end position="28"/>
    </location>
</feature>
<proteinExistence type="predicted"/>
<accession>A0A834CVJ5</accession>
<evidence type="ECO:0000256" key="1">
    <source>
        <dbReference type="SAM" id="MobiDB-lite"/>
    </source>
</evidence>
<dbReference type="AlphaFoldDB" id="A0A834CVJ5"/>
<dbReference type="CDD" id="cd00303">
    <property type="entry name" value="retropepsin_like"/>
    <property type="match status" value="1"/>
</dbReference>
<reference evidence="3" key="2">
    <citation type="submission" date="2020-03" db="EMBL/GenBank/DDBJ databases">
        <title>Walnut 2.0.</title>
        <authorList>
            <person name="Marrano A."/>
            <person name="Britton M."/>
            <person name="Zimin A.V."/>
            <person name="Zaini P.A."/>
            <person name="Workman R."/>
            <person name="Puiu D."/>
            <person name="Bianco L."/>
            <person name="Allen B.J."/>
            <person name="Troggio M."/>
            <person name="Leslie C.A."/>
            <person name="Timp W."/>
            <person name="Dendekar A."/>
            <person name="Salzberg S.L."/>
            <person name="Neale D.B."/>
        </authorList>
    </citation>
    <scope>NUCLEOTIDE SEQUENCE</scope>
    <source>
        <tissue evidence="3">Leaves</tissue>
    </source>
</reference>
<dbReference type="PANTHER" id="PTHR15503:SF22">
    <property type="entry name" value="TRANSPOSON TY3-I GAG POLYPROTEIN"/>
    <property type="match status" value="1"/>
</dbReference>
<organism evidence="3 4">
    <name type="scientific">Juglans regia</name>
    <name type="common">English walnut</name>
    <dbReference type="NCBI Taxonomy" id="51240"/>
    <lineage>
        <taxon>Eukaryota</taxon>
        <taxon>Viridiplantae</taxon>
        <taxon>Streptophyta</taxon>
        <taxon>Embryophyta</taxon>
        <taxon>Tracheophyta</taxon>
        <taxon>Spermatophyta</taxon>
        <taxon>Magnoliopsida</taxon>
        <taxon>eudicotyledons</taxon>
        <taxon>Gunneridae</taxon>
        <taxon>Pentapetalae</taxon>
        <taxon>rosids</taxon>
        <taxon>fabids</taxon>
        <taxon>Fagales</taxon>
        <taxon>Juglandaceae</taxon>
        <taxon>Juglans</taxon>
    </lineage>
</organism>
<comment type="caution">
    <text evidence="3">The sequence shown here is derived from an EMBL/GenBank/DDBJ whole genome shotgun (WGS) entry which is preliminary data.</text>
</comment>
<evidence type="ECO:0000259" key="2">
    <source>
        <dbReference type="Pfam" id="PF03732"/>
    </source>
</evidence>